<dbReference type="InterPro" id="IPR003675">
    <property type="entry name" value="Rce1/LyrA-like_dom"/>
</dbReference>
<dbReference type="RefSeq" id="WP_406787351.1">
    <property type="nucleotide sequence ID" value="NZ_JBJIAA010000007.1"/>
</dbReference>
<keyword evidence="1" id="KW-0472">Membrane</keyword>
<dbReference type="EC" id="3.4.-.-" evidence="3"/>
<evidence type="ECO:0000313" key="4">
    <source>
        <dbReference type="Proteomes" id="UP001623592"/>
    </source>
</evidence>
<feature type="transmembrane region" description="Helical" evidence="1">
    <location>
        <begin position="62"/>
        <end position="80"/>
    </location>
</feature>
<dbReference type="EMBL" id="JBJIAA010000007">
    <property type="protein sequence ID" value="MFL0250686.1"/>
    <property type="molecule type" value="Genomic_DNA"/>
</dbReference>
<gene>
    <name evidence="3" type="ORF">ACJDT4_09665</name>
</gene>
<dbReference type="Proteomes" id="UP001623592">
    <property type="component" value="Unassembled WGS sequence"/>
</dbReference>
<keyword evidence="1" id="KW-1133">Transmembrane helix</keyword>
<evidence type="ECO:0000313" key="3">
    <source>
        <dbReference type="EMBL" id="MFL0250686.1"/>
    </source>
</evidence>
<feature type="transmembrane region" description="Helical" evidence="1">
    <location>
        <begin position="196"/>
        <end position="214"/>
    </location>
</feature>
<organism evidence="3 4">
    <name type="scientific">Clostridium neuense</name>
    <dbReference type="NCBI Taxonomy" id="1728934"/>
    <lineage>
        <taxon>Bacteria</taxon>
        <taxon>Bacillati</taxon>
        <taxon>Bacillota</taxon>
        <taxon>Clostridia</taxon>
        <taxon>Eubacteriales</taxon>
        <taxon>Clostridiaceae</taxon>
        <taxon>Clostridium</taxon>
    </lineage>
</organism>
<sequence>MNMIKKSMFPAEIFDDLDKKDTIIALIFILIYIIVDFVILYLVKFSSLFYLMKNDKNRSYRLLFGLITDMPAFLAVFLILKCRKQYISTVGIRKKGLKSSILVGIIFLLLTRLQFIKNTGISIIFMNKTLFYIFFVGFYEELICRGFLWPRLVVGLGRIWGTVISGLFFGMGHVPIDIVFNNKTFFDIVILGNTSNTNMGGGLLGALFFIYIYTRNDNILLPSFIHGILDLK</sequence>
<accession>A0ABW8TDU2</accession>
<feature type="transmembrane region" description="Helical" evidence="1">
    <location>
        <begin position="21"/>
        <end position="42"/>
    </location>
</feature>
<comment type="caution">
    <text evidence="3">The sequence shown here is derived from an EMBL/GenBank/DDBJ whole genome shotgun (WGS) entry which is preliminary data.</text>
</comment>
<feature type="domain" description="CAAX prenyl protease 2/Lysostaphin resistance protein A-like" evidence="2">
    <location>
        <begin position="129"/>
        <end position="230"/>
    </location>
</feature>
<feature type="transmembrane region" description="Helical" evidence="1">
    <location>
        <begin position="101"/>
        <end position="124"/>
    </location>
</feature>
<proteinExistence type="predicted"/>
<protein>
    <submittedName>
        <fullName evidence="3">CPBP family intramembrane glutamic endopeptidase</fullName>
        <ecNumber evidence="3">3.4.-.-</ecNumber>
    </submittedName>
</protein>
<evidence type="ECO:0000256" key="1">
    <source>
        <dbReference type="SAM" id="Phobius"/>
    </source>
</evidence>
<keyword evidence="4" id="KW-1185">Reference proteome</keyword>
<dbReference type="GO" id="GO:0016787">
    <property type="term" value="F:hydrolase activity"/>
    <property type="evidence" value="ECO:0007669"/>
    <property type="project" value="UniProtKB-KW"/>
</dbReference>
<dbReference type="Pfam" id="PF02517">
    <property type="entry name" value="Rce1-like"/>
    <property type="match status" value="1"/>
</dbReference>
<keyword evidence="3" id="KW-0378">Hydrolase</keyword>
<evidence type="ECO:0000259" key="2">
    <source>
        <dbReference type="Pfam" id="PF02517"/>
    </source>
</evidence>
<reference evidence="3 4" key="1">
    <citation type="submission" date="2024-11" db="EMBL/GenBank/DDBJ databases">
        <authorList>
            <person name="Heng Y.C."/>
            <person name="Lim A.C.H."/>
            <person name="Lee J.K.Y."/>
            <person name="Kittelmann S."/>
        </authorList>
    </citation>
    <scope>NUCLEOTIDE SEQUENCE [LARGE SCALE GENOMIC DNA]</scope>
    <source>
        <strain evidence="3 4">WILCCON 0114</strain>
    </source>
</reference>
<name>A0ABW8TDU2_9CLOT</name>
<feature type="transmembrane region" description="Helical" evidence="1">
    <location>
        <begin position="155"/>
        <end position="176"/>
    </location>
</feature>
<keyword evidence="1" id="KW-0812">Transmembrane</keyword>